<comment type="similarity">
    <text evidence="2">Belongs to the MotB family.</text>
</comment>
<dbReference type="InterPro" id="IPR036737">
    <property type="entry name" value="OmpA-like_sf"/>
</dbReference>
<name>A0A096FNT6_COMTE</name>
<accession>A0A096FNT6</accession>
<keyword evidence="6 7" id="KW-0472">Membrane</keyword>
<evidence type="ECO:0000256" key="5">
    <source>
        <dbReference type="ARBA" id="ARBA00022989"/>
    </source>
</evidence>
<evidence type="ECO:0000256" key="1">
    <source>
        <dbReference type="ARBA" id="ARBA00004162"/>
    </source>
</evidence>
<protein>
    <submittedName>
        <fullName evidence="10">OmpA family protein</fullName>
    </submittedName>
</protein>
<feature type="transmembrane region" description="Helical" evidence="8">
    <location>
        <begin position="21"/>
        <end position="48"/>
    </location>
</feature>
<dbReference type="RefSeq" id="WP_034365970.1">
    <property type="nucleotide sequence ID" value="NZ_AWOR01000012.1"/>
</dbReference>
<dbReference type="InterPro" id="IPR050330">
    <property type="entry name" value="Bact_OuterMem_StrucFunc"/>
</dbReference>
<evidence type="ECO:0000259" key="9">
    <source>
        <dbReference type="PROSITE" id="PS51123"/>
    </source>
</evidence>
<reference evidence="10 11" key="1">
    <citation type="submission" date="2013-09" db="EMBL/GenBank/DDBJ databases">
        <title>High correlation between genotypes and phenotypes of environmental bacteria Comamonas testosteroni strains.</title>
        <authorList>
            <person name="Liu L."/>
            <person name="Zhu W."/>
            <person name="Xia X."/>
            <person name="Xu B."/>
            <person name="Luo M."/>
            <person name="Wang G."/>
        </authorList>
    </citation>
    <scope>NUCLEOTIDE SEQUENCE [LARGE SCALE GENOMIC DNA]</scope>
    <source>
        <strain evidence="10 11">JL40</strain>
    </source>
</reference>
<comment type="subcellular location">
    <subcellularLocation>
        <location evidence="1">Cell membrane</location>
        <topology evidence="1">Single-pass membrane protein</topology>
    </subcellularLocation>
</comment>
<evidence type="ECO:0000256" key="2">
    <source>
        <dbReference type="ARBA" id="ARBA00008914"/>
    </source>
</evidence>
<dbReference type="EMBL" id="AWOR01000012">
    <property type="protein sequence ID" value="KGH31559.1"/>
    <property type="molecule type" value="Genomic_DNA"/>
</dbReference>
<proteinExistence type="inferred from homology"/>
<dbReference type="SUPFAM" id="SSF103088">
    <property type="entry name" value="OmpA-like"/>
    <property type="match status" value="1"/>
</dbReference>
<organism evidence="10 11">
    <name type="scientific">Comamonas testosteroni</name>
    <name type="common">Pseudomonas testosteroni</name>
    <dbReference type="NCBI Taxonomy" id="285"/>
    <lineage>
        <taxon>Bacteria</taxon>
        <taxon>Pseudomonadati</taxon>
        <taxon>Pseudomonadota</taxon>
        <taxon>Betaproteobacteria</taxon>
        <taxon>Burkholderiales</taxon>
        <taxon>Comamonadaceae</taxon>
        <taxon>Comamonas</taxon>
    </lineage>
</organism>
<dbReference type="GO" id="GO:0005886">
    <property type="term" value="C:plasma membrane"/>
    <property type="evidence" value="ECO:0007669"/>
    <property type="project" value="UniProtKB-SubCell"/>
</dbReference>
<evidence type="ECO:0000256" key="8">
    <source>
        <dbReference type="SAM" id="Phobius"/>
    </source>
</evidence>
<keyword evidence="4 8" id="KW-0812">Transmembrane</keyword>
<dbReference type="PROSITE" id="PS51123">
    <property type="entry name" value="OMPA_2"/>
    <property type="match status" value="1"/>
</dbReference>
<comment type="caution">
    <text evidence="10">The sequence shown here is derived from an EMBL/GenBank/DDBJ whole genome shotgun (WGS) entry which is preliminary data.</text>
</comment>
<gene>
    <name evidence="10" type="ORF">P353_04780</name>
</gene>
<evidence type="ECO:0000313" key="10">
    <source>
        <dbReference type="EMBL" id="KGH31559.1"/>
    </source>
</evidence>
<dbReference type="Pfam" id="PF13677">
    <property type="entry name" value="MotB_plug"/>
    <property type="match status" value="1"/>
</dbReference>
<evidence type="ECO:0000256" key="7">
    <source>
        <dbReference type="PROSITE-ProRule" id="PRU00473"/>
    </source>
</evidence>
<evidence type="ECO:0000313" key="11">
    <source>
        <dbReference type="Proteomes" id="UP000029553"/>
    </source>
</evidence>
<dbReference type="InterPro" id="IPR006665">
    <property type="entry name" value="OmpA-like"/>
</dbReference>
<sequence>MLRHAVARRAKEEGEKPFWISYADLMSAMMVLFLVVMVVSIVMLVIAVKPKPADGPTPAQLRYLAIQDMCKDLQQKANALNQTIKVECSDHRIEFGEAGRFPHNSYSLNPEGRKALQEVVPLILQAADSQNGKDWFKQVVIEGFTDTEGSYLYNLHLSLQRSEWVMCSLLDARSPLQHGLSEAHQQQIRKLFLAGGVSFNNQKKDAAASRRVELSMQFYGLDEKEKNARSISAHFDTSVLEKCQLEMR</sequence>
<keyword evidence="5 8" id="KW-1133">Transmembrane helix</keyword>
<dbReference type="PANTHER" id="PTHR30329:SF21">
    <property type="entry name" value="LIPOPROTEIN YIAD-RELATED"/>
    <property type="match status" value="1"/>
</dbReference>
<evidence type="ECO:0000256" key="3">
    <source>
        <dbReference type="ARBA" id="ARBA00022475"/>
    </source>
</evidence>
<evidence type="ECO:0000256" key="4">
    <source>
        <dbReference type="ARBA" id="ARBA00022692"/>
    </source>
</evidence>
<dbReference type="Proteomes" id="UP000029553">
    <property type="component" value="Unassembled WGS sequence"/>
</dbReference>
<feature type="domain" description="OmpA-like" evidence="9">
    <location>
        <begin position="88"/>
        <end position="220"/>
    </location>
</feature>
<evidence type="ECO:0000256" key="6">
    <source>
        <dbReference type="ARBA" id="ARBA00023136"/>
    </source>
</evidence>
<dbReference type="AlphaFoldDB" id="A0A096FNT6"/>
<dbReference type="Pfam" id="PF00691">
    <property type="entry name" value="OmpA"/>
    <property type="match status" value="1"/>
</dbReference>
<dbReference type="PANTHER" id="PTHR30329">
    <property type="entry name" value="STATOR ELEMENT OF FLAGELLAR MOTOR COMPLEX"/>
    <property type="match status" value="1"/>
</dbReference>
<keyword evidence="3" id="KW-1003">Cell membrane</keyword>
<dbReference type="InterPro" id="IPR025713">
    <property type="entry name" value="MotB-like_N_dom"/>
</dbReference>
<dbReference type="Gene3D" id="3.30.1330.60">
    <property type="entry name" value="OmpA-like domain"/>
    <property type="match status" value="1"/>
</dbReference>